<comment type="caution">
    <text evidence="1">The sequence shown here is derived from an EMBL/GenBank/DDBJ whole genome shotgun (WGS) entry which is preliminary data.</text>
</comment>
<organism evidence="1 2">
    <name type="scientific">Pristionchus fissidentatus</name>
    <dbReference type="NCBI Taxonomy" id="1538716"/>
    <lineage>
        <taxon>Eukaryota</taxon>
        <taxon>Metazoa</taxon>
        <taxon>Ecdysozoa</taxon>
        <taxon>Nematoda</taxon>
        <taxon>Chromadorea</taxon>
        <taxon>Rhabditida</taxon>
        <taxon>Rhabditina</taxon>
        <taxon>Diplogasteromorpha</taxon>
        <taxon>Diplogasteroidea</taxon>
        <taxon>Neodiplogasteridae</taxon>
        <taxon>Pristionchus</taxon>
    </lineage>
</organism>
<evidence type="ECO:0000313" key="1">
    <source>
        <dbReference type="EMBL" id="GMT35236.1"/>
    </source>
</evidence>
<dbReference type="Proteomes" id="UP001432322">
    <property type="component" value="Unassembled WGS sequence"/>
</dbReference>
<proteinExistence type="predicted"/>
<keyword evidence="2" id="KW-1185">Reference proteome</keyword>
<sequence>RPAERTINACANGKSCSISQILENSVHVECDDSVLYMATVGSGPGEAMKGKLTCYDGIWHGTKKDGTTTSATNVYVACLETCTEPHDGTSICTAKQS</sequence>
<reference evidence="1" key="1">
    <citation type="submission" date="2023-10" db="EMBL/GenBank/DDBJ databases">
        <title>Genome assembly of Pristionchus species.</title>
        <authorList>
            <person name="Yoshida K."/>
            <person name="Sommer R.J."/>
        </authorList>
    </citation>
    <scope>NUCLEOTIDE SEQUENCE</scope>
    <source>
        <strain evidence="1">RS5133</strain>
    </source>
</reference>
<accession>A0AAV5WSH0</accession>
<dbReference type="EMBL" id="BTSY01000007">
    <property type="protein sequence ID" value="GMT35236.1"/>
    <property type="molecule type" value="Genomic_DNA"/>
</dbReference>
<name>A0AAV5WSH0_9BILA</name>
<feature type="non-terminal residue" evidence="1">
    <location>
        <position position="1"/>
    </location>
</feature>
<protein>
    <submittedName>
        <fullName evidence="1">Uncharacterized protein</fullName>
    </submittedName>
</protein>
<dbReference type="AlphaFoldDB" id="A0AAV5WSH0"/>
<evidence type="ECO:0000313" key="2">
    <source>
        <dbReference type="Proteomes" id="UP001432322"/>
    </source>
</evidence>
<feature type="non-terminal residue" evidence="1">
    <location>
        <position position="97"/>
    </location>
</feature>
<gene>
    <name evidence="1" type="ORF">PFISCL1PPCAC_26533</name>
</gene>